<keyword evidence="4 7" id="KW-0378">Hydrolase</keyword>
<dbReference type="AlphaFoldDB" id="A0A1B1YE32"/>
<comment type="subcellular location">
    <subcellularLocation>
        <location evidence="7">Cytoplasm</location>
    </subcellularLocation>
</comment>
<keyword evidence="5 7" id="KW-0460">Magnesium</keyword>
<evidence type="ECO:0000256" key="3">
    <source>
        <dbReference type="ARBA" id="ARBA00022723"/>
    </source>
</evidence>
<dbReference type="EC" id="3.6.1.1" evidence="7"/>
<evidence type="ECO:0000256" key="5">
    <source>
        <dbReference type="ARBA" id="ARBA00022842"/>
    </source>
</evidence>
<dbReference type="OrthoDB" id="5187599at2"/>
<sequence>MNIWHDIDPEEIKPHEFTAVIEIPAGSKKKYELDKRTGLLVLDRILYTSTHYPANYGFIPRTYANDRDPLDVLVLSSESLDPMIMVKCYPIGVVRMVDCDEVDDKIIAIPVKDPTWNFYKDINAVPPHISSEIKHFFEVYKSLENKVSAATEVLGPEEAKNIIREAINMYERHFCGKLI</sequence>
<dbReference type="Gene3D" id="3.90.80.10">
    <property type="entry name" value="Inorganic pyrophosphatase"/>
    <property type="match status" value="1"/>
</dbReference>
<name>A0A1B1YE32_THEST</name>
<feature type="binding site" evidence="7">
    <location>
        <position position="140"/>
    </location>
    <ligand>
        <name>substrate</name>
    </ligand>
</feature>
<evidence type="ECO:0000256" key="1">
    <source>
        <dbReference type="ARBA" id="ARBA00001946"/>
    </source>
</evidence>
<dbReference type="GO" id="GO:0006796">
    <property type="term" value="P:phosphate-containing compound metabolic process"/>
    <property type="evidence" value="ECO:0007669"/>
    <property type="project" value="InterPro"/>
</dbReference>
<dbReference type="RefSeq" id="WP_015359374.1">
    <property type="nucleotide sequence ID" value="NZ_CP014672.1"/>
</dbReference>
<dbReference type="HAMAP" id="MF_00209">
    <property type="entry name" value="Inorganic_PPase"/>
    <property type="match status" value="1"/>
</dbReference>
<comment type="catalytic activity">
    <reaction evidence="6 7">
        <text>diphosphate + H2O = 2 phosphate + H(+)</text>
        <dbReference type="Rhea" id="RHEA:24576"/>
        <dbReference type="ChEBI" id="CHEBI:15377"/>
        <dbReference type="ChEBI" id="CHEBI:15378"/>
        <dbReference type="ChEBI" id="CHEBI:33019"/>
        <dbReference type="ChEBI" id="CHEBI:43474"/>
        <dbReference type="EC" id="3.6.1.1"/>
    </reaction>
</comment>
<evidence type="ECO:0000256" key="4">
    <source>
        <dbReference type="ARBA" id="ARBA00022801"/>
    </source>
</evidence>
<dbReference type="GO" id="GO:0005737">
    <property type="term" value="C:cytoplasm"/>
    <property type="evidence" value="ECO:0007669"/>
    <property type="project" value="UniProtKB-SubCell"/>
</dbReference>
<dbReference type="GO" id="GO:0004427">
    <property type="term" value="F:inorganic diphosphate phosphatase activity"/>
    <property type="evidence" value="ECO:0007669"/>
    <property type="project" value="UniProtKB-UniRule"/>
</dbReference>
<keyword evidence="3 7" id="KW-0479">Metal-binding</keyword>
<comment type="function">
    <text evidence="7">Catalyzes the hydrolysis of inorganic pyrophosphate (PPi) forming two phosphate ions.</text>
</comment>
<feature type="binding site" evidence="7">
    <location>
        <position position="30"/>
    </location>
    <ligand>
        <name>substrate</name>
    </ligand>
</feature>
<dbReference type="FunFam" id="3.90.80.10:FF:000003">
    <property type="entry name" value="Inorganic pyrophosphatase"/>
    <property type="match status" value="1"/>
</dbReference>
<comment type="subunit">
    <text evidence="7">Homohexamer.</text>
</comment>
<dbReference type="Pfam" id="PF00719">
    <property type="entry name" value="Pyrophosphatase"/>
    <property type="match status" value="1"/>
</dbReference>
<feature type="binding site" evidence="7">
    <location>
        <position position="66"/>
    </location>
    <ligand>
        <name>Mg(2+)</name>
        <dbReference type="ChEBI" id="CHEBI:18420"/>
        <label>1</label>
    </ligand>
</feature>
<gene>
    <name evidence="7" type="primary">ppa</name>
    <name evidence="8" type="ORF">CSTERTH_08285</name>
</gene>
<dbReference type="Proteomes" id="UP000092971">
    <property type="component" value="Chromosome"/>
</dbReference>
<evidence type="ECO:0000256" key="2">
    <source>
        <dbReference type="ARBA" id="ARBA00022490"/>
    </source>
</evidence>
<keyword evidence="2 7" id="KW-0963">Cytoplasm</keyword>
<dbReference type="InterPro" id="IPR008162">
    <property type="entry name" value="Pyrophosphatase"/>
</dbReference>
<proteinExistence type="inferred from homology"/>
<reference evidence="8 9" key="1">
    <citation type="submission" date="2016-02" db="EMBL/GenBank/DDBJ databases">
        <title>Comparison of Clostridium stercorarium subspecies using comparative genomics and transcriptomics.</title>
        <authorList>
            <person name="Schellenberg J."/>
            <person name="Thallinger G."/>
            <person name="Levin D.B."/>
            <person name="Zhang X."/>
            <person name="Alvare G."/>
            <person name="Fristensky B."/>
            <person name="Sparling R."/>
        </authorList>
    </citation>
    <scope>NUCLEOTIDE SEQUENCE [LARGE SCALE GENOMIC DNA]</scope>
    <source>
        <strain evidence="8 9">DSM 2910</strain>
    </source>
</reference>
<feature type="binding site" evidence="7">
    <location>
        <position position="71"/>
    </location>
    <ligand>
        <name>Mg(2+)</name>
        <dbReference type="ChEBI" id="CHEBI:18420"/>
        <label>2</label>
    </ligand>
</feature>
<dbReference type="EMBL" id="CP014672">
    <property type="protein sequence ID" value="ANW99024.1"/>
    <property type="molecule type" value="Genomic_DNA"/>
</dbReference>
<evidence type="ECO:0000256" key="7">
    <source>
        <dbReference type="HAMAP-Rule" id="MF_00209"/>
    </source>
</evidence>
<evidence type="ECO:0000256" key="6">
    <source>
        <dbReference type="ARBA" id="ARBA00047820"/>
    </source>
</evidence>
<evidence type="ECO:0000313" key="9">
    <source>
        <dbReference type="Proteomes" id="UP000092971"/>
    </source>
</evidence>
<evidence type="ECO:0000313" key="8">
    <source>
        <dbReference type="EMBL" id="ANW99024.1"/>
    </source>
</evidence>
<dbReference type="GO" id="GO:0000287">
    <property type="term" value="F:magnesium ion binding"/>
    <property type="evidence" value="ECO:0007669"/>
    <property type="project" value="UniProtKB-UniRule"/>
</dbReference>
<feature type="binding site" evidence="7">
    <location>
        <position position="56"/>
    </location>
    <ligand>
        <name>substrate</name>
    </ligand>
</feature>
<dbReference type="InterPro" id="IPR036649">
    <property type="entry name" value="Pyrophosphatase_sf"/>
</dbReference>
<comment type="cofactor">
    <cofactor evidence="1 7">
        <name>Mg(2+)</name>
        <dbReference type="ChEBI" id="CHEBI:18420"/>
    </cofactor>
</comment>
<organism evidence="8 9">
    <name type="scientific">Thermoclostridium stercorarium subsp. thermolacticum DSM 2910</name>
    <dbReference type="NCBI Taxonomy" id="1121336"/>
    <lineage>
        <taxon>Bacteria</taxon>
        <taxon>Bacillati</taxon>
        <taxon>Bacillota</taxon>
        <taxon>Clostridia</taxon>
        <taxon>Eubacteriales</taxon>
        <taxon>Oscillospiraceae</taxon>
        <taxon>Thermoclostridium</taxon>
    </lineage>
</organism>
<feature type="binding site" evidence="7">
    <location>
        <position position="71"/>
    </location>
    <ligand>
        <name>Mg(2+)</name>
        <dbReference type="ChEBI" id="CHEBI:18420"/>
        <label>1</label>
    </ligand>
</feature>
<protein>
    <recommendedName>
        <fullName evidence="7">Inorganic pyrophosphatase</fullName>
        <ecNumber evidence="7">3.6.1.1</ecNumber>
    </recommendedName>
    <alternativeName>
        <fullName evidence="7">Pyrophosphate phospho-hydrolase</fullName>
        <shortName evidence="7">PPase</shortName>
    </alternativeName>
</protein>
<dbReference type="CDD" id="cd00412">
    <property type="entry name" value="pyrophosphatase"/>
    <property type="match status" value="1"/>
</dbReference>
<dbReference type="PANTHER" id="PTHR10286">
    <property type="entry name" value="INORGANIC PYROPHOSPHATASE"/>
    <property type="match status" value="1"/>
</dbReference>
<feature type="binding site" evidence="7">
    <location>
        <position position="44"/>
    </location>
    <ligand>
        <name>substrate</name>
    </ligand>
</feature>
<dbReference type="SUPFAM" id="SSF50324">
    <property type="entry name" value="Inorganic pyrophosphatase"/>
    <property type="match status" value="1"/>
</dbReference>
<accession>A0A1B1YE32</accession>
<feature type="binding site" evidence="7">
    <location>
        <position position="103"/>
    </location>
    <ligand>
        <name>Mg(2+)</name>
        <dbReference type="ChEBI" id="CHEBI:18420"/>
        <label>1</label>
    </ligand>
</feature>
<comment type="similarity">
    <text evidence="7">Belongs to the PPase family.</text>
</comment>